<accession>A0ABU5DZ13</accession>
<evidence type="ECO:0000259" key="1">
    <source>
        <dbReference type="Pfam" id="PF14301"/>
    </source>
</evidence>
<comment type="caution">
    <text evidence="2">The sequence shown here is derived from an EMBL/GenBank/DDBJ whole genome shotgun (WGS) entry which is preliminary data.</text>
</comment>
<proteinExistence type="predicted"/>
<evidence type="ECO:0000313" key="3">
    <source>
        <dbReference type="Proteomes" id="UP001271769"/>
    </source>
</evidence>
<sequence length="173" mass="19075">MQTFYVDQTGACLGSFDGPPGESPWSGGAITTPPEDATLQRWDGLTWVWPTEALREKLLATISEQYLLALQRGLPYGGKVLQIREQDQPNLTTMGSEARWAKAVNAAWASDFAWRMADNSFLILPNVDAMIALADAAKAEVYRLQRVKWAHVDAVRALVQSSDIAAYNFAAGW</sequence>
<dbReference type="EMBL" id="JAXCLX010000001">
    <property type="protein sequence ID" value="MDY0872520.1"/>
    <property type="molecule type" value="Genomic_DNA"/>
</dbReference>
<feature type="domain" description="DUF4376" evidence="1">
    <location>
        <begin position="54"/>
        <end position="166"/>
    </location>
</feature>
<evidence type="ECO:0000313" key="2">
    <source>
        <dbReference type="EMBL" id="MDY0872520.1"/>
    </source>
</evidence>
<protein>
    <recommendedName>
        <fullName evidence="1">DUF4376 domain-containing protein</fullName>
    </recommendedName>
</protein>
<dbReference type="InterPro" id="IPR025484">
    <property type="entry name" value="DUF4376"/>
</dbReference>
<gene>
    <name evidence="2" type="ORF">SMD31_11320</name>
</gene>
<keyword evidence="3" id="KW-1185">Reference proteome</keyword>
<reference evidence="2 3" key="1">
    <citation type="journal article" date="2013" name="Antonie Van Leeuwenhoek">
        <title>Dongia rigui sp. nov., isolated from freshwater of a large wetland in Korea.</title>
        <authorList>
            <person name="Baik K.S."/>
            <person name="Hwang Y.M."/>
            <person name="Choi J.S."/>
            <person name="Kwon J."/>
            <person name="Seong C.N."/>
        </authorList>
    </citation>
    <scope>NUCLEOTIDE SEQUENCE [LARGE SCALE GENOMIC DNA]</scope>
    <source>
        <strain evidence="2 3">04SU4-P</strain>
    </source>
</reference>
<name>A0ABU5DZ13_9PROT</name>
<dbReference type="RefSeq" id="WP_320500947.1">
    <property type="nucleotide sequence ID" value="NZ_JAXCLX010000001.1"/>
</dbReference>
<dbReference type="Proteomes" id="UP001271769">
    <property type="component" value="Unassembled WGS sequence"/>
</dbReference>
<dbReference type="Pfam" id="PF14301">
    <property type="entry name" value="DUF4376"/>
    <property type="match status" value="1"/>
</dbReference>
<organism evidence="2 3">
    <name type="scientific">Dongia rigui</name>
    <dbReference type="NCBI Taxonomy" id="940149"/>
    <lineage>
        <taxon>Bacteria</taxon>
        <taxon>Pseudomonadati</taxon>
        <taxon>Pseudomonadota</taxon>
        <taxon>Alphaproteobacteria</taxon>
        <taxon>Rhodospirillales</taxon>
        <taxon>Dongiaceae</taxon>
        <taxon>Dongia</taxon>
    </lineage>
</organism>